<evidence type="ECO:0000313" key="2">
    <source>
        <dbReference type="Proteomes" id="UP000191056"/>
    </source>
</evidence>
<accession>A0A1V4I650</accession>
<proteinExistence type="predicted"/>
<dbReference type="STRING" id="225345.CLCHR_46820"/>
<dbReference type="AlphaFoldDB" id="A0A1V4I650"/>
<reference evidence="1 2" key="1">
    <citation type="submission" date="2017-03" db="EMBL/GenBank/DDBJ databases">
        <title>Genome sequence of Clostridium chromiireducens DSM 23318.</title>
        <authorList>
            <person name="Poehlein A."/>
            <person name="Daniel R."/>
        </authorList>
    </citation>
    <scope>NUCLEOTIDE SEQUENCE [LARGE SCALE GENOMIC DNA]</scope>
    <source>
        <strain evidence="1 2">DSM 23318</strain>
    </source>
</reference>
<dbReference type="RefSeq" id="WP_079442301.1">
    <property type="nucleotide sequence ID" value="NZ_MZGT01000126.1"/>
</dbReference>
<protein>
    <submittedName>
        <fullName evidence="1">Uncharacterized protein</fullName>
    </submittedName>
</protein>
<dbReference type="Proteomes" id="UP000191056">
    <property type="component" value="Unassembled WGS sequence"/>
</dbReference>
<dbReference type="OrthoDB" id="1932560at2"/>
<comment type="caution">
    <text evidence="1">The sequence shown here is derived from an EMBL/GenBank/DDBJ whole genome shotgun (WGS) entry which is preliminary data.</text>
</comment>
<name>A0A1V4I650_9CLOT</name>
<keyword evidence="2" id="KW-1185">Reference proteome</keyword>
<sequence>MAFTSDFDTPQSASGRYVNVIGTVPPNTAFVEVMQISVCRYNSNTDYFYLTKEYINPTASPSSISESLTIAVVPMISSSDLATFTSFGALVGQVDLL</sequence>
<dbReference type="EMBL" id="MZGT01000126">
    <property type="protein sequence ID" value="OPJ55350.1"/>
    <property type="molecule type" value="Genomic_DNA"/>
</dbReference>
<evidence type="ECO:0000313" key="1">
    <source>
        <dbReference type="EMBL" id="OPJ55350.1"/>
    </source>
</evidence>
<organism evidence="1 2">
    <name type="scientific">Clostridium chromiireducens</name>
    <dbReference type="NCBI Taxonomy" id="225345"/>
    <lineage>
        <taxon>Bacteria</taxon>
        <taxon>Bacillati</taxon>
        <taxon>Bacillota</taxon>
        <taxon>Clostridia</taxon>
        <taxon>Eubacteriales</taxon>
        <taxon>Clostridiaceae</taxon>
        <taxon>Clostridium</taxon>
    </lineage>
</organism>
<gene>
    <name evidence="1" type="ORF">CLCHR_46820</name>
</gene>